<dbReference type="RefSeq" id="XP_065722905.2">
    <property type="nucleotide sequence ID" value="XM_065866833.2"/>
</dbReference>
<feature type="compositionally biased region" description="Basic and acidic residues" evidence="1">
    <location>
        <begin position="170"/>
        <end position="180"/>
    </location>
</feature>
<evidence type="ECO:0000313" key="3">
    <source>
        <dbReference type="RefSeq" id="XP_065722905.2"/>
    </source>
</evidence>
<protein>
    <submittedName>
        <fullName evidence="3">Muscle M-line assembly protein unc-89</fullName>
    </submittedName>
</protein>
<organism evidence="2 3">
    <name type="scientific">Drosophila suzukii</name>
    <name type="common">Spotted-wing drosophila fruit fly</name>
    <dbReference type="NCBI Taxonomy" id="28584"/>
    <lineage>
        <taxon>Eukaryota</taxon>
        <taxon>Metazoa</taxon>
        <taxon>Ecdysozoa</taxon>
        <taxon>Arthropoda</taxon>
        <taxon>Hexapoda</taxon>
        <taxon>Insecta</taxon>
        <taxon>Pterygota</taxon>
        <taxon>Neoptera</taxon>
        <taxon>Endopterygota</taxon>
        <taxon>Diptera</taxon>
        <taxon>Brachycera</taxon>
        <taxon>Muscomorpha</taxon>
        <taxon>Ephydroidea</taxon>
        <taxon>Drosophilidae</taxon>
        <taxon>Drosophila</taxon>
        <taxon>Sophophora</taxon>
    </lineage>
</organism>
<feature type="region of interest" description="Disordered" evidence="1">
    <location>
        <begin position="108"/>
        <end position="228"/>
    </location>
</feature>
<name>A0AB40DI95_DROSZ</name>
<evidence type="ECO:0000256" key="1">
    <source>
        <dbReference type="SAM" id="MobiDB-lite"/>
    </source>
</evidence>
<dbReference type="AlphaFoldDB" id="A0AB40DI95"/>
<evidence type="ECO:0000313" key="2">
    <source>
        <dbReference type="Proteomes" id="UP001652628"/>
    </source>
</evidence>
<keyword evidence="2" id="KW-1185">Reference proteome</keyword>
<accession>A0AB40DI95</accession>
<feature type="region of interest" description="Disordered" evidence="1">
    <location>
        <begin position="52"/>
        <end position="75"/>
    </location>
</feature>
<dbReference type="GeneID" id="108010903"/>
<gene>
    <name evidence="3" type="primary">LOC108010903</name>
</gene>
<sequence length="228" mass="25640">MTTSMLDTPIVSIYDMMVERHLKMRRELKDAVKGAAKEKSAVAEVKKPIIKSKPLPMNFPHTPELKSPSPPPANAITAAHLTKKQTFWKVQPPTEKEVIKKLVEKMVKGRGKSRPMTPKDCKSGKKTSPKLVLTPHRKRNMTGAPGLYRGKQKLSKSNSTEMKRLPLSPRKVEPGQKKEAPVPPPKPAKVKNTKIPAEKLIAPKRNPKLLENTTPNNAEVHTRKRWRL</sequence>
<reference evidence="3" key="1">
    <citation type="submission" date="2025-08" db="UniProtKB">
        <authorList>
            <consortium name="RefSeq"/>
        </authorList>
    </citation>
    <scope>IDENTIFICATION</scope>
</reference>
<dbReference type="Proteomes" id="UP001652628">
    <property type="component" value="Chromosome 2L"/>
</dbReference>
<proteinExistence type="predicted"/>